<gene>
    <name evidence="1" type="ORF">SteCoe_2420</name>
</gene>
<accession>A0A1R2CZD9</accession>
<dbReference type="AlphaFoldDB" id="A0A1R2CZD9"/>
<sequence>MSEESGSEVNLKDFGDYYVEFNLTIEKIADQIEEVKEIYNEIPSPTAIERKRSYNYQKLIREYEIAALDGINRRQ</sequence>
<dbReference type="Proteomes" id="UP000187209">
    <property type="component" value="Unassembled WGS sequence"/>
</dbReference>
<evidence type="ECO:0000313" key="2">
    <source>
        <dbReference type="Proteomes" id="UP000187209"/>
    </source>
</evidence>
<proteinExistence type="predicted"/>
<keyword evidence="2" id="KW-1185">Reference proteome</keyword>
<dbReference type="OrthoDB" id="10403191at2759"/>
<comment type="caution">
    <text evidence="1">The sequence shown here is derived from an EMBL/GenBank/DDBJ whole genome shotgun (WGS) entry which is preliminary data.</text>
</comment>
<organism evidence="1 2">
    <name type="scientific">Stentor coeruleus</name>
    <dbReference type="NCBI Taxonomy" id="5963"/>
    <lineage>
        <taxon>Eukaryota</taxon>
        <taxon>Sar</taxon>
        <taxon>Alveolata</taxon>
        <taxon>Ciliophora</taxon>
        <taxon>Postciliodesmatophora</taxon>
        <taxon>Heterotrichea</taxon>
        <taxon>Heterotrichida</taxon>
        <taxon>Stentoridae</taxon>
        <taxon>Stentor</taxon>
    </lineage>
</organism>
<reference evidence="1 2" key="1">
    <citation type="submission" date="2016-11" db="EMBL/GenBank/DDBJ databases">
        <title>The macronuclear genome of Stentor coeruleus: a giant cell with tiny introns.</title>
        <authorList>
            <person name="Slabodnick M."/>
            <person name="Ruby J.G."/>
            <person name="Reiff S.B."/>
            <person name="Swart E.C."/>
            <person name="Gosai S."/>
            <person name="Prabakaran S."/>
            <person name="Witkowska E."/>
            <person name="Larue G.E."/>
            <person name="Fisher S."/>
            <person name="Freeman R.M."/>
            <person name="Gunawardena J."/>
            <person name="Chu W."/>
            <person name="Stover N.A."/>
            <person name="Gregory B.D."/>
            <person name="Nowacki M."/>
            <person name="Derisi J."/>
            <person name="Roy S.W."/>
            <person name="Marshall W.F."/>
            <person name="Sood P."/>
        </authorList>
    </citation>
    <scope>NUCLEOTIDE SEQUENCE [LARGE SCALE GENOMIC DNA]</scope>
    <source>
        <strain evidence="1">WM001</strain>
    </source>
</reference>
<protein>
    <submittedName>
        <fullName evidence="1">Uncharacterized protein</fullName>
    </submittedName>
</protein>
<dbReference type="EMBL" id="MPUH01000027">
    <property type="protein sequence ID" value="OMJ94377.1"/>
    <property type="molecule type" value="Genomic_DNA"/>
</dbReference>
<evidence type="ECO:0000313" key="1">
    <source>
        <dbReference type="EMBL" id="OMJ94377.1"/>
    </source>
</evidence>
<name>A0A1R2CZD9_9CILI</name>